<keyword evidence="1" id="KW-0732">Signal</keyword>
<evidence type="ECO:0000313" key="3">
    <source>
        <dbReference type="Proteomes" id="UP000827892"/>
    </source>
</evidence>
<dbReference type="Proteomes" id="UP000827892">
    <property type="component" value="Chromosome V"/>
</dbReference>
<reference evidence="2 3" key="1">
    <citation type="submission" date="2022-02" db="EMBL/GenBank/DDBJ databases">
        <title>Chromosome-level reference genomes for two strains of Caenorhabditis briggsae: an improved platform for comparative genomics.</title>
        <authorList>
            <person name="Stevens L."/>
            <person name="Andersen E.C."/>
        </authorList>
    </citation>
    <scope>NUCLEOTIDE SEQUENCE [LARGE SCALE GENOMIC DNA]</scope>
    <source>
        <strain evidence="2">QX1410_ONT</strain>
        <tissue evidence="2">Whole-organism</tissue>
    </source>
</reference>
<protein>
    <submittedName>
        <fullName evidence="2">Uncharacterized protein</fullName>
    </submittedName>
</protein>
<accession>A0AAE9D1L0</accession>
<name>A0AAE9D1L0_CAEBR</name>
<feature type="chain" id="PRO_5042284376" evidence="1">
    <location>
        <begin position="21"/>
        <end position="79"/>
    </location>
</feature>
<proteinExistence type="predicted"/>
<feature type="signal peptide" evidence="1">
    <location>
        <begin position="1"/>
        <end position="20"/>
    </location>
</feature>
<dbReference type="AlphaFoldDB" id="A0AAE9D1L0"/>
<organism evidence="2 3">
    <name type="scientific">Caenorhabditis briggsae</name>
    <dbReference type="NCBI Taxonomy" id="6238"/>
    <lineage>
        <taxon>Eukaryota</taxon>
        <taxon>Metazoa</taxon>
        <taxon>Ecdysozoa</taxon>
        <taxon>Nematoda</taxon>
        <taxon>Chromadorea</taxon>
        <taxon>Rhabditida</taxon>
        <taxon>Rhabditina</taxon>
        <taxon>Rhabditomorpha</taxon>
        <taxon>Rhabditoidea</taxon>
        <taxon>Rhabditidae</taxon>
        <taxon>Peloderinae</taxon>
        <taxon>Caenorhabditis</taxon>
    </lineage>
</organism>
<gene>
    <name evidence="2" type="ORF">L3Y34_008749</name>
</gene>
<dbReference type="EMBL" id="CP090895">
    <property type="protein sequence ID" value="ULT90636.1"/>
    <property type="molecule type" value="Genomic_DNA"/>
</dbReference>
<sequence>MNSNHALLLLIVLLIQFVFCSQVPLPFLAPTRLLSPAEEAICDNIKCFGQNECTLVHTFCNLTSPTDCPLQPLCTTSPY</sequence>
<evidence type="ECO:0000313" key="2">
    <source>
        <dbReference type="EMBL" id="ULT90636.1"/>
    </source>
</evidence>
<evidence type="ECO:0000256" key="1">
    <source>
        <dbReference type="SAM" id="SignalP"/>
    </source>
</evidence>